<dbReference type="InterPro" id="IPR032319">
    <property type="entry name" value="CLP1_P"/>
</dbReference>
<keyword evidence="6" id="KW-0418">Kinase</keyword>
<keyword evidence="13" id="KW-1185">Reference proteome</keyword>
<feature type="compositionally biased region" description="Polar residues" evidence="9">
    <location>
        <begin position="24"/>
        <end position="33"/>
    </location>
</feature>
<feature type="domain" description="NOL9 C-terminal" evidence="11">
    <location>
        <begin position="769"/>
        <end position="852"/>
    </location>
</feature>
<feature type="domain" description="Clp1 P-loop" evidence="10">
    <location>
        <begin position="437"/>
        <end position="611"/>
    </location>
</feature>
<dbReference type="InterPro" id="IPR045116">
    <property type="entry name" value="Clp1/Grc3"/>
</dbReference>
<dbReference type="Pfam" id="PF25467">
    <property type="entry name" value="NOL9_C"/>
    <property type="match status" value="1"/>
</dbReference>
<dbReference type="InterPro" id="IPR057570">
    <property type="entry name" value="NOL9_C"/>
</dbReference>
<dbReference type="GO" id="GO:0005730">
    <property type="term" value="C:nucleolus"/>
    <property type="evidence" value="ECO:0007669"/>
    <property type="project" value="UniProtKB-SubCell"/>
</dbReference>
<dbReference type="AlphaFoldDB" id="A0ABD3NT88"/>
<evidence type="ECO:0000259" key="11">
    <source>
        <dbReference type="Pfam" id="PF25467"/>
    </source>
</evidence>
<dbReference type="PANTHER" id="PTHR12755:SF3">
    <property type="entry name" value="POLYNUCLEOTIDE 5'-HYDROXYL-KINASE NOL9"/>
    <property type="match status" value="1"/>
</dbReference>
<name>A0ABD3NT88_9STRA</name>
<dbReference type="GO" id="GO:0016301">
    <property type="term" value="F:kinase activity"/>
    <property type="evidence" value="ECO:0007669"/>
    <property type="project" value="UniProtKB-KW"/>
</dbReference>
<evidence type="ECO:0000256" key="8">
    <source>
        <dbReference type="ARBA" id="ARBA00023242"/>
    </source>
</evidence>
<comment type="caution">
    <text evidence="12">The sequence shown here is derived from an EMBL/GenBank/DDBJ whole genome shotgun (WGS) entry which is preliminary data.</text>
</comment>
<protein>
    <submittedName>
        <fullName evidence="12">Uncharacterized protein</fullName>
    </submittedName>
</protein>
<keyword evidence="8" id="KW-0539">Nucleus</keyword>
<evidence type="ECO:0000256" key="3">
    <source>
        <dbReference type="ARBA" id="ARBA00022552"/>
    </source>
</evidence>
<comment type="subcellular location">
    <subcellularLocation>
        <location evidence="1">Nucleus</location>
        <location evidence="1">Nucleolus</location>
    </subcellularLocation>
</comment>
<reference evidence="12 13" key="1">
    <citation type="journal article" date="2020" name="G3 (Bethesda)">
        <title>Improved Reference Genome for Cyclotella cryptica CCMP332, a Model for Cell Wall Morphogenesis, Salinity Adaptation, and Lipid Production in Diatoms (Bacillariophyta).</title>
        <authorList>
            <person name="Roberts W.R."/>
            <person name="Downey K.M."/>
            <person name="Ruck E.C."/>
            <person name="Traller J.C."/>
            <person name="Alverson A.J."/>
        </authorList>
    </citation>
    <scope>NUCLEOTIDE SEQUENCE [LARGE SCALE GENOMIC DNA]</scope>
    <source>
        <strain evidence="12 13">CCMP332</strain>
    </source>
</reference>
<proteinExistence type="inferred from homology"/>
<comment type="similarity">
    <text evidence="2">Belongs to the Clp1 family. NOL9/GRC3 subfamily.</text>
</comment>
<evidence type="ECO:0000256" key="6">
    <source>
        <dbReference type="ARBA" id="ARBA00022777"/>
    </source>
</evidence>
<keyword evidence="7" id="KW-0067">ATP-binding</keyword>
<dbReference type="InterPro" id="IPR027417">
    <property type="entry name" value="P-loop_NTPase"/>
</dbReference>
<feature type="compositionally biased region" description="Basic and acidic residues" evidence="9">
    <location>
        <begin position="35"/>
        <end position="48"/>
    </location>
</feature>
<evidence type="ECO:0000259" key="10">
    <source>
        <dbReference type="Pfam" id="PF16575"/>
    </source>
</evidence>
<accession>A0ABD3NT88</accession>
<dbReference type="Proteomes" id="UP001516023">
    <property type="component" value="Unassembled WGS sequence"/>
</dbReference>
<evidence type="ECO:0000256" key="1">
    <source>
        <dbReference type="ARBA" id="ARBA00004604"/>
    </source>
</evidence>
<evidence type="ECO:0000256" key="5">
    <source>
        <dbReference type="ARBA" id="ARBA00022741"/>
    </source>
</evidence>
<sequence length="894" mass="97569">MSTPQSEERRLGLLQCPKAASRGWGSSATTTNAVLDDRGEDRHHGNEVENRETLLEVAQNDPSNVVVHDVGEVESCLENADAPDAHVATANEPSEPAVNLENNESPVEPVYDSHADKNDEAAAPRKRIRVNEGYDECGKDASNIPSCTDVLERTLEENLSEPLVHKNHEGKAMTSSADLSYIADEELKCNPIDISLDYESKCHCSYCISLASSPQNEESTRSTSCTNVKGQILTITPRINLNKVETVINVGAISGRAKLELLPRDITDCAQDQSMRKKDNEMNVDVKDTACHDLALDVFGYRLSRSCKIKSIEVHRPDWMNALPLSLFCPAVLEGQDFTKELRIRVQSLRNEEEATKDDSSYYSSHPEESYKLTIYPQTEQNSPGFASERKSGVTFISDPWRNAADKIVHAIQRTNGSKEATTLNLPSNYNRIFVCGAKGVGKSTFLRYMTNRMLSMSSISKDCSTSSSSKNRRCVAILDLDSGQPEFHPPGLLTLSIVSTPIMSDPPMHMVCNGIGRIENGVETLGKDSIVEKVVASYFFGDVTSKSDPDTYIHMANKLLQKYQDIELGGCEQSTGIPLIVNSDGWVKGLGYEILSALVGICNPAHIVQILGNTKAKSFDMTPFQGENGNLHAGRSIYAVQSFDEYASTSLEDGKAFRRRGSLDSSQFSTGPLLATASDHRSHRICAYFLQGCDKMSALRSGIVGDDTLISFHKEKGLVDPSNVIGLALSSMFPYAVPFESVRLYPSPSLLDSTSEIRPLWGSRADLACSDVLDSLAGAIVGLCCEPDQSDITSNIVNCNAGCGVPVLPCAGLGIIRSIDHARRIFYVLTPVHPNLLSGVASFVGGYISLPLECVYRGIYSDFLPYLSFGQVVANPGLGSEVMKSRNHSGRKK</sequence>
<dbReference type="Pfam" id="PF16575">
    <property type="entry name" value="CLP1_P"/>
    <property type="match status" value="1"/>
</dbReference>
<keyword evidence="4" id="KW-0808">Transferase</keyword>
<dbReference type="PANTHER" id="PTHR12755">
    <property type="entry name" value="CLEAVAGE/POLYADENYLATION FACTOR IA SUBUNIT CLP1P"/>
    <property type="match status" value="1"/>
</dbReference>
<keyword evidence="5" id="KW-0547">Nucleotide-binding</keyword>
<gene>
    <name evidence="12" type="ORF">HJC23_010958</name>
</gene>
<evidence type="ECO:0000256" key="4">
    <source>
        <dbReference type="ARBA" id="ARBA00022679"/>
    </source>
</evidence>
<evidence type="ECO:0000256" key="7">
    <source>
        <dbReference type="ARBA" id="ARBA00022840"/>
    </source>
</evidence>
<dbReference type="EMBL" id="JABMIG020000426">
    <property type="protein sequence ID" value="KAL3778616.1"/>
    <property type="molecule type" value="Genomic_DNA"/>
</dbReference>
<evidence type="ECO:0000256" key="9">
    <source>
        <dbReference type="SAM" id="MobiDB-lite"/>
    </source>
</evidence>
<dbReference type="GO" id="GO:0006364">
    <property type="term" value="P:rRNA processing"/>
    <property type="evidence" value="ECO:0007669"/>
    <property type="project" value="UniProtKB-KW"/>
</dbReference>
<dbReference type="Gene3D" id="3.40.50.300">
    <property type="entry name" value="P-loop containing nucleotide triphosphate hydrolases"/>
    <property type="match status" value="1"/>
</dbReference>
<feature type="region of interest" description="Disordered" evidence="9">
    <location>
        <begin position="17"/>
        <end position="48"/>
    </location>
</feature>
<keyword evidence="3" id="KW-0698">rRNA processing</keyword>
<evidence type="ECO:0000313" key="12">
    <source>
        <dbReference type="EMBL" id="KAL3778616.1"/>
    </source>
</evidence>
<evidence type="ECO:0000256" key="2">
    <source>
        <dbReference type="ARBA" id="ARBA00011003"/>
    </source>
</evidence>
<dbReference type="GO" id="GO:0005524">
    <property type="term" value="F:ATP binding"/>
    <property type="evidence" value="ECO:0007669"/>
    <property type="project" value="UniProtKB-KW"/>
</dbReference>
<organism evidence="12 13">
    <name type="scientific">Cyclotella cryptica</name>
    <dbReference type="NCBI Taxonomy" id="29204"/>
    <lineage>
        <taxon>Eukaryota</taxon>
        <taxon>Sar</taxon>
        <taxon>Stramenopiles</taxon>
        <taxon>Ochrophyta</taxon>
        <taxon>Bacillariophyta</taxon>
        <taxon>Coscinodiscophyceae</taxon>
        <taxon>Thalassiosirophycidae</taxon>
        <taxon>Stephanodiscales</taxon>
        <taxon>Stephanodiscaceae</taxon>
        <taxon>Cyclotella</taxon>
    </lineage>
</organism>
<evidence type="ECO:0000313" key="13">
    <source>
        <dbReference type="Proteomes" id="UP001516023"/>
    </source>
</evidence>